<dbReference type="InterPro" id="IPR021408">
    <property type="entry name" value="DUF3046"/>
</dbReference>
<dbReference type="RefSeq" id="WP_130450886.1">
    <property type="nucleotide sequence ID" value="NZ_SHKR01000019.1"/>
</dbReference>
<dbReference type="EMBL" id="SHKR01000019">
    <property type="protein sequence ID" value="RZU01603.1"/>
    <property type="molecule type" value="Genomic_DNA"/>
</dbReference>
<reference evidence="1 2" key="1">
    <citation type="journal article" date="2015" name="Stand. Genomic Sci.">
        <title>Genomic Encyclopedia of Bacterial and Archaeal Type Strains, Phase III: the genomes of soil and plant-associated and newly described type strains.</title>
        <authorList>
            <person name="Whitman W.B."/>
            <person name="Woyke T."/>
            <person name="Klenk H.P."/>
            <person name="Zhou Y."/>
            <person name="Lilburn T.G."/>
            <person name="Beck B.J."/>
            <person name="De Vos P."/>
            <person name="Vandamme P."/>
            <person name="Eisen J.A."/>
            <person name="Garrity G."/>
            <person name="Hugenholtz P."/>
            <person name="Kyrpides N.C."/>
        </authorList>
    </citation>
    <scope>NUCLEOTIDE SEQUENCE [LARGE SCALE GENOMIC DNA]</scope>
    <source>
        <strain evidence="1 2">VKM Ac-2540</strain>
    </source>
</reference>
<gene>
    <name evidence="1" type="ORF">EV645_8436</name>
</gene>
<comment type="caution">
    <text evidence="1">The sequence shown here is derived from an EMBL/GenBank/DDBJ whole genome shotgun (WGS) entry which is preliminary data.</text>
</comment>
<name>A0A4Q7VY48_9ACTN</name>
<sequence length="64" mass="7300">MRLTEFWTRMDHHLGPAYARTWAETQVVQELGGRTVVEALAEGEAAKVVWRAVWAHLNLPASER</sequence>
<evidence type="ECO:0000313" key="2">
    <source>
        <dbReference type="Proteomes" id="UP000292027"/>
    </source>
</evidence>
<organism evidence="1 2">
    <name type="scientific">Kribbella rubisoli</name>
    <dbReference type="NCBI Taxonomy" id="3075929"/>
    <lineage>
        <taxon>Bacteria</taxon>
        <taxon>Bacillati</taxon>
        <taxon>Actinomycetota</taxon>
        <taxon>Actinomycetes</taxon>
        <taxon>Propionibacteriales</taxon>
        <taxon>Kribbellaceae</taxon>
        <taxon>Kribbella</taxon>
    </lineage>
</organism>
<accession>A0A4Q7VY48</accession>
<keyword evidence="2" id="KW-1185">Reference proteome</keyword>
<proteinExistence type="predicted"/>
<dbReference type="OrthoDB" id="3215033at2"/>
<protein>
    <submittedName>
        <fullName evidence="1">DUF3046 family protein</fullName>
    </submittedName>
</protein>
<dbReference type="Proteomes" id="UP000292027">
    <property type="component" value="Unassembled WGS sequence"/>
</dbReference>
<evidence type="ECO:0000313" key="1">
    <source>
        <dbReference type="EMBL" id="RZU01603.1"/>
    </source>
</evidence>
<dbReference type="Pfam" id="PF11248">
    <property type="entry name" value="DUF3046"/>
    <property type="match status" value="1"/>
</dbReference>
<dbReference type="AlphaFoldDB" id="A0A4Q7VY48"/>